<comment type="caution">
    <text evidence="1">The sequence shown here is derived from an EMBL/GenBank/DDBJ whole genome shotgun (WGS) entry which is preliminary data.</text>
</comment>
<reference evidence="2 3" key="2">
    <citation type="submission" date="2024-07" db="EMBL/GenBank/DDBJ databases">
        <authorList>
            <person name="Akdeniz Z."/>
        </authorList>
    </citation>
    <scope>NUCLEOTIDE SEQUENCE [LARGE SCALE GENOMIC DNA]</scope>
</reference>
<evidence type="ECO:0000313" key="1">
    <source>
        <dbReference type="EMBL" id="CAI9912961.1"/>
    </source>
</evidence>
<organism evidence="1">
    <name type="scientific">Hexamita inflata</name>
    <dbReference type="NCBI Taxonomy" id="28002"/>
    <lineage>
        <taxon>Eukaryota</taxon>
        <taxon>Metamonada</taxon>
        <taxon>Diplomonadida</taxon>
        <taxon>Hexamitidae</taxon>
        <taxon>Hexamitinae</taxon>
        <taxon>Hexamita</taxon>
    </lineage>
</organism>
<dbReference type="AlphaFoldDB" id="A0AA86N565"/>
<dbReference type="EMBL" id="CAXDID020000368">
    <property type="protein sequence ID" value="CAL6082866.1"/>
    <property type="molecule type" value="Genomic_DNA"/>
</dbReference>
<proteinExistence type="predicted"/>
<accession>A0AA86N565</accession>
<dbReference type="Proteomes" id="UP001642409">
    <property type="component" value="Unassembled WGS sequence"/>
</dbReference>
<gene>
    <name evidence="1" type="ORF">HINF_LOCUS606</name>
    <name evidence="2" type="ORF">HINF_LOCUS61449</name>
</gene>
<dbReference type="EMBL" id="CATOUU010000011">
    <property type="protein sequence ID" value="CAI9912961.1"/>
    <property type="molecule type" value="Genomic_DNA"/>
</dbReference>
<evidence type="ECO:0000313" key="2">
    <source>
        <dbReference type="EMBL" id="CAL6082866.1"/>
    </source>
</evidence>
<protein>
    <submittedName>
        <fullName evidence="2">Hypothetical_protein</fullName>
    </submittedName>
</protein>
<keyword evidence="3" id="KW-1185">Reference proteome</keyword>
<name>A0AA86N565_9EUKA</name>
<evidence type="ECO:0000313" key="3">
    <source>
        <dbReference type="Proteomes" id="UP001642409"/>
    </source>
</evidence>
<sequence>MQTELVAPANPQAVSQTHVPDAEQILPSPYLDEHVTQESLSELGTIFVHSEQIKFQRTVFPRQTAHAVPDTTYPSLLQSVQKLLATPAYPCAHLQPLPPSHQDPWLYRVLHSVVLDAPFIVMYLTHFPSMSFSLKSSHFRAHFVLFWFKQNSHTQKLPSLLKVKFSGQFF</sequence>
<reference evidence="1" key="1">
    <citation type="submission" date="2023-06" db="EMBL/GenBank/DDBJ databases">
        <authorList>
            <person name="Kurt Z."/>
        </authorList>
    </citation>
    <scope>NUCLEOTIDE SEQUENCE</scope>
</reference>